<dbReference type="GO" id="GO:0051959">
    <property type="term" value="F:dynein light intermediate chain binding"/>
    <property type="evidence" value="ECO:0007669"/>
    <property type="project" value="InterPro"/>
</dbReference>
<dbReference type="SUPFAM" id="SSF52540">
    <property type="entry name" value="P-loop containing nucleoside triphosphate hydrolases"/>
    <property type="match status" value="4"/>
</dbReference>
<feature type="domain" description="AAA+ ATPase" evidence="13">
    <location>
        <begin position="414"/>
        <end position="565"/>
    </location>
</feature>
<keyword evidence="15" id="KW-1185">Reference proteome</keyword>
<feature type="domain" description="AAA+ ATPase" evidence="13">
    <location>
        <begin position="91"/>
        <end position="232"/>
    </location>
</feature>
<dbReference type="GO" id="GO:0045505">
    <property type="term" value="F:dynein intermediate chain binding"/>
    <property type="evidence" value="ECO:0007669"/>
    <property type="project" value="InterPro"/>
</dbReference>
<dbReference type="Pfam" id="PF12775">
    <property type="entry name" value="AAA_7"/>
    <property type="match status" value="1"/>
</dbReference>
<evidence type="ECO:0000256" key="2">
    <source>
        <dbReference type="ARBA" id="ARBA00008887"/>
    </source>
</evidence>
<dbReference type="Gene3D" id="1.20.58.1120">
    <property type="match status" value="1"/>
</dbReference>
<feature type="domain" description="AAA+ ATPase" evidence="13">
    <location>
        <begin position="1130"/>
        <end position="1296"/>
    </location>
</feature>
<dbReference type="FunFam" id="3.40.50.300:FF:000071">
    <property type="entry name" value="Cytoplasmic dynein heavy chain 1"/>
    <property type="match status" value="1"/>
</dbReference>
<reference evidence="14 15" key="1">
    <citation type="submission" date="2024-03" db="EMBL/GenBank/DDBJ databases">
        <title>The genome assembly and annotation of the cricket Gryllus longicercus Weissman &amp; Gray.</title>
        <authorList>
            <person name="Szrajer S."/>
            <person name="Gray D."/>
            <person name="Ylla G."/>
        </authorList>
    </citation>
    <scope>NUCLEOTIDE SEQUENCE [LARGE SCALE GENOMIC DNA]</scope>
    <source>
        <strain evidence="14">DAG 2021-001</strain>
        <tissue evidence="14">Whole body minus gut</tissue>
    </source>
</reference>
<dbReference type="GO" id="GO:0005524">
    <property type="term" value="F:ATP binding"/>
    <property type="evidence" value="ECO:0007669"/>
    <property type="project" value="UniProtKB-KW"/>
</dbReference>
<evidence type="ECO:0000313" key="15">
    <source>
        <dbReference type="Proteomes" id="UP001378592"/>
    </source>
</evidence>
<evidence type="ECO:0000256" key="10">
    <source>
        <dbReference type="ARBA" id="ARBA00023175"/>
    </source>
</evidence>
<dbReference type="InterPro" id="IPR027417">
    <property type="entry name" value="P-loop_NTPase"/>
</dbReference>
<comment type="subcellular location">
    <subcellularLocation>
        <location evidence="1">Cytoplasm</location>
        <location evidence="1">Cytoskeleton</location>
    </subcellularLocation>
</comment>
<feature type="coiled-coil region" evidence="12">
    <location>
        <begin position="1409"/>
        <end position="1478"/>
    </location>
</feature>
<comment type="caution">
    <text evidence="14">The sequence shown here is derived from an EMBL/GenBank/DDBJ whole genome shotgun (WGS) entry which is preliminary data.</text>
</comment>
<evidence type="ECO:0000256" key="9">
    <source>
        <dbReference type="ARBA" id="ARBA00023054"/>
    </source>
</evidence>
<dbReference type="Gene3D" id="3.40.50.300">
    <property type="entry name" value="P-loop containing nucleotide triphosphate hydrolases"/>
    <property type="match status" value="3"/>
</dbReference>
<keyword evidence="8" id="KW-0243">Dynein</keyword>
<proteinExistence type="inferred from homology"/>
<comment type="similarity">
    <text evidence="2">Belongs to the dynein heavy chain family.</text>
</comment>
<dbReference type="GO" id="GO:0005874">
    <property type="term" value="C:microtubule"/>
    <property type="evidence" value="ECO:0007669"/>
    <property type="project" value="UniProtKB-KW"/>
</dbReference>
<dbReference type="InterPro" id="IPR026983">
    <property type="entry name" value="DHC"/>
</dbReference>
<dbReference type="FunFam" id="1.10.472.130:FF:000002">
    <property type="entry name" value="Cytoplasmic dynein heavy chain 1"/>
    <property type="match status" value="1"/>
</dbReference>
<evidence type="ECO:0000313" key="14">
    <source>
        <dbReference type="EMBL" id="KAK7791349.1"/>
    </source>
</evidence>
<dbReference type="EMBL" id="JAZDUA010000542">
    <property type="protein sequence ID" value="KAK7791349.1"/>
    <property type="molecule type" value="Genomic_DNA"/>
</dbReference>
<dbReference type="InterPro" id="IPR054354">
    <property type="entry name" value="DYNC2H1-like_lid"/>
</dbReference>
<keyword evidence="11" id="KW-0206">Cytoskeleton</keyword>
<keyword evidence="6" id="KW-0547">Nucleotide-binding</keyword>
<dbReference type="Pfam" id="PF12774">
    <property type="entry name" value="AAA_6"/>
    <property type="match status" value="1"/>
</dbReference>
<keyword evidence="4" id="KW-0493">Microtubule</keyword>
<evidence type="ECO:0000256" key="12">
    <source>
        <dbReference type="SAM" id="Coils"/>
    </source>
</evidence>
<keyword evidence="10" id="KW-0505">Motor protein</keyword>
<dbReference type="FunFam" id="3.40.50.300:FF:000517">
    <property type="entry name" value="Cytoplasmic dynein heavy chain 1"/>
    <property type="match status" value="1"/>
</dbReference>
<sequence length="1561" mass="177779">MINEFVHKRTVTRRLIAIRISSPKAFEWLTEMRFYFDPRQTDVLQQLTIHMANARFFYGFEYLGVQDRLVQTPLTDRCYLTMTQALEARLGGSPFGPAGTGKTESVKVLGHQLGRFVLVFNCDETFDFQAMGRIFVGLCQVGAWGCFDEFNRLEERMLSAVSQQVQTIQEALKSAQEGKEEGSIHVELVGKQVRVSPDMAIFITMNPGYAGRSNLPDNLKKLFRSLAMTKPDRQLIAEVMLFSQGFRSAEKLACKIVPFFKLCDEQLSNQSHYDFGLRALKSVLVSAGNVKRDRIQKIKENMRLQGKTQIDEASIAENLPEQEILIQSVCETMVPKLVAEDIPLLFSLLSDVFPNVNYTRAEMAGLKEQIRKVCQEEYLVCGEGDEQGSAWMEKGTVGETWVEKVLQLYQICNLNHGLMMVGPSGSGKTTAWKVLLKALERFEGIEGVAHVIDPKAISKEALYGVLDPNTREWTDGLFTHILRKIIDNVRGEINKRQWIIFDGDVDPEWVENLNSVLDDNKLLTLPNGERLSLPPNVRVMFEVQDLKYATLATVSRCGMVWFSEDVLSTEMIFENYMSRLRNIPLEEADEDAVSFGLKPAGSGEAKEDTLSPALQVQHEVASILQSYFSPDGLVVRCLEFATRQEHIMDFTRLRALSSLFSMLNQGVRNVLQYNHTHADFPLPSEQLERYIPKVLVYALLWSFAGDAKLKVRSDLGDFIRSVTTVSLPQASNMPIIDYEVNITGEWSPWSNKVPQIEVETHKVAAPDVVVPTLDTVRHESLFYTWLAEHKPLVLCGPPGSGKTMTLFSALRALPDMEVVGLNFSSATTPELLLKTFDHYCEYRKTPNGVVLAPVQLGKWLVLFCDEINLPDMDQYGTQRVISFLRQLVEHRGFYRASDQAWVALERIQLVGACNPPTDPGRKPLSHRFLRHVPVIYVDYPGETSLKQIYGTFSRAMLRLIPPLRRYAEPLTNAMVEFYLASQEKFTQDMQPHYVYSPREMTRWVRGICEAIRPLETLTVEGLVRLWAHEALRLFQDRLVDDTERRWTNDNIDVVALKHFPGVDREAALNRPILYSNWLSKDYMPVKREELREYVKARLKVFYEEELDVPLVLFDEVLEHVLRIDRIFRQPQGHLLLIGVSGAGKTTLSRFVAWMNGLSIFQIKVHNKYTGEDFDEDLRAVLRRAGCKDEKIAFILDESNVLDSGFLERMNTLLANGEVPGLFEGDEYTTLMTQCKEGAQREGLMLDSNEELYKWFTGQVMRNLHVVFTMNPSSEGLKDRAATSPALFNRCVLNWFGDWSDGALFQVGREFTSRVDLDRPHWKAPDFFPAAYSGLPPQPTHRDAVINAAVYVHQTLHKANARLAKRGGCTMAITPRHYLDFIHHFVKLYNEKRSDLEEQQLHLNVGLNKIAETVEQVEEMQKSLAVKSQELQAKNEAANAKLRQMVKDQQEAEKKKVQSQEIQAELEVQEVEIVQKREDVMADLAQVEPAVIDAQQAVKSIRRQHLVEVRTMANPPVLVKLALEPICLLLGENANDWKSIRAVLMKDNFVNMIVNFNTDDIT</sequence>
<dbReference type="InterPro" id="IPR041466">
    <property type="entry name" value="Dynein_AAA5_ext"/>
</dbReference>
<dbReference type="InterPro" id="IPR003593">
    <property type="entry name" value="AAA+_ATPase"/>
</dbReference>
<dbReference type="GO" id="GO:0007018">
    <property type="term" value="P:microtubule-based movement"/>
    <property type="evidence" value="ECO:0007669"/>
    <property type="project" value="InterPro"/>
</dbReference>
<evidence type="ECO:0000259" key="13">
    <source>
        <dbReference type="SMART" id="SM00382"/>
    </source>
</evidence>
<dbReference type="Pfam" id="PF17852">
    <property type="entry name" value="Dynein_AAA_lid"/>
    <property type="match status" value="1"/>
</dbReference>
<keyword evidence="5" id="KW-0677">Repeat</keyword>
<keyword evidence="9 12" id="KW-0175">Coiled coil</keyword>
<dbReference type="Gene3D" id="1.20.920.60">
    <property type="match status" value="1"/>
</dbReference>
<dbReference type="FunFam" id="3.40.50.300:FF:001956">
    <property type="entry name" value="Dynein cytoplasmic 1 heavy chain 1"/>
    <property type="match status" value="1"/>
</dbReference>
<evidence type="ECO:0000256" key="8">
    <source>
        <dbReference type="ARBA" id="ARBA00023017"/>
    </source>
</evidence>
<evidence type="ECO:0000256" key="4">
    <source>
        <dbReference type="ARBA" id="ARBA00022701"/>
    </source>
</evidence>
<dbReference type="InterPro" id="IPR024743">
    <property type="entry name" value="Dynein_HC_stalk"/>
</dbReference>
<dbReference type="Gene3D" id="1.20.920.20">
    <property type="match status" value="1"/>
</dbReference>
<evidence type="ECO:0000256" key="3">
    <source>
        <dbReference type="ARBA" id="ARBA00022490"/>
    </source>
</evidence>
<dbReference type="CDD" id="cd00009">
    <property type="entry name" value="AAA"/>
    <property type="match status" value="2"/>
</dbReference>
<dbReference type="Gene3D" id="1.10.8.710">
    <property type="match status" value="1"/>
</dbReference>
<dbReference type="InterPro" id="IPR024317">
    <property type="entry name" value="Dynein_heavy_chain_D4_dom"/>
</dbReference>
<dbReference type="InterPro" id="IPR035699">
    <property type="entry name" value="AAA_6"/>
</dbReference>
<evidence type="ECO:0000256" key="6">
    <source>
        <dbReference type="ARBA" id="ARBA00022741"/>
    </source>
</evidence>
<accession>A0AAN9Z161</accession>
<dbReference type="Pfam" id="PF22597">
    <property type="entry name" value="DYN_lid"/>
    <property type="match status" value="1"/>
</dbReference>
<dbReference type="Gene3D" id="1.10.472.130">
    <property type="match status" value="1"/>
</dbReference>
<dbReference type="Proteomes" id="UP001378592">
    <property type="component" value="Unassembled WGS sequence"/>
</dbReference>
<dbReference type="Pfam" id="PF12777">
    <property type="entry name" value="MT"/>
    <property type="match status" value="1"/>
</dbReference>
<keyword evidence="7" id="KW-0067">ATP-binding</keyword>
<evidence type="ECO:0000256" key="1">
    <source>
        <dbReference type="ARBA" id="ARBA00004245"/>
    </source>
</evidence>
<dbReference type="GO" id="GO:0005858">
    <property type="term" value="C:axonemal dynein complex"/>
    <property type="evidence" value="ECO:0007669"/>
    <property type="project" value="TreeGrafter"/>
</dbReference>
<evidence type="ECO:0000256" key="7">
    <source>
        <dbReference type="ARBA" id="ARBA00022840"/>
    </source>
</evidence>
<name>A0AAN9Z161_9ORTH</name>
<protein>
    <recommendedName>
        <fullName evidence="13">AAA+ ATPase domain-containing protein</fullName>
    </recommendedName>
</protein>
<dbReference type="PANTHER" id="PTHR46532:SF13">
    <property type="entry name" value="CYTOPLASMIC DYNEIN 1 HEAVY CHAIN 1"/>
    <property type="match status" value="1"/>
</dbReference>
<dbReference type="FunFam" id="1.20.920.30:FF:000001">
    <property type="entry name" value="Cytoplasmic dynein heavy chain 1"/>
    <property type="match status" value="1"/>
</dbReference>
<gene>
    <name evidence="14" type="ORF">R5R35_010872</name>
</gene>
<dbReference type="Gene3D" id="1.20.920.30">
    <property type="match status" value="1"/>
</dbReference>
<dbReference type="SMART" id="SM00382">
    <property type="entry name" value="AAA"/>
    <property type="match status" value="4"/>
</dbReference>
<dbReference type="PANTHER" id="PTHR46532">
    <property type="entry name" value="MALE FERTILITY FACTOR KL5"/>
    <property type="match status" value="1"/>
</dbReference>
<keyword evidence="3" id="KW-0963">Cytoplasm</keyword>
<dbReference type="Pfam" id="PF12780">
    <property type="entry name" value="AAA_8"/>
    <property type="match status" value="1"/>
</dbReference>
<dbReference type="InterPro" id="IPR043157">
    <property type="entry name" value="Dynein_AAA1S"/>
</dbReference>
<dbReference type="FunFam" id="1.10.8.710:FF:000005">
    <property type="entry name" value="Cytoplasmic dynein heavy chain 1"/>
    <property type="match status" value="1"/>
</dbReference>
<organism evidence="14 15">
    <name type="scientific">Gryllus longicercus</name>
    <dbReference type="NCBI Taxonomy" id="2509291"/>
    <lineage>
        <taxon>Eukaryota</taxon>
        <taxon>Metazoa</taxon>
        <taxon>Ecdysozoa</taxon>
        <taxon>Arthropoda</taxon>
        <taxon>Hexapoda</taxon>
        <taxon>Insecta</taxon>
        <taxon>Pterygota</taxon>
        <taxon>Neoptera</taxon>
        <taxon>Polyneoptera</taxon>
        <taxon>Orthoptera</taxon>
        <taxon>Ensifera</taxon>
        <taxon>Gryllidea</taxon>
        <taxon>Grylloidea</taxon>
        <taxon>Gryllidae</taxon>
        <taxon>Gryllinae</taxon>
        <taxon>Gryllus</taxon>
    </lineage>
</organism>
<evidence type="ECO:0000256" key="11">
    <source>
        <dbReference type="ARBA" id="ARBA00023212"/>
    </source>
</evidence>
<feature type="domain" description="AAA+ ATPase" evidence="13">
    <location>
        <begin position="788"/>
        <end position="938"/>
    </location>
</feature>
<evidence type="ECO:0000256" key="5">
    <source>
        <dbReference type="ARBA" id="ARBA00022737"/>
    </source>
</evidence>